<dbReference type="InterPro" id="IPR020845">
    <property type="entry name" value="AMP-binding_CS"/>
</dbReference>
<reference evidence="9" key="1">
    <citation type="submission" date="2017-02" db="EMBL/GenBank/DDBJ databases">
        <title>Natronthermophilus aegyptiacus gen. nov.,sp. nov., an aerobic, extremely halophilic alkalithermophilic archaeon isolated from the athalassohaline Wadi An Natrun, Egypt.</title>
        <authorList>
            <person name="Zhao B."/>
        </authorList>
    </citation>
    <scope>NUCLEOTIDE SEQUENCE [LARGE SCALE GENOMIC DNA]</scope>
    <source>
        <strain evidence="9">JW/NM-HA 15</strain>
    </source>
</reference>
<name>A0A2Z2HU41_9EURY</name>
<dbReference type="InterPro" id="IPR000873">
    <property type="entry name" value="AMP-dep_synth/lig_dom"/>
</dbReference>
<feature type="domain" description="AMP-dependent synthetase/ligase" evidence="6">
    <location>
        <begin position="12"/>
        <end position="394"/>
    </location>
</feature>
<accession>A0A2Z2HU41</accession>
<dbReference type="PROSITE" id="PS00455">
    <property type="entry name" value="AMP_BINDING"/>
    <property type="match status" value="1"/>
</dbReference>
<dbReference type="PANTHER" id="PTHR43859:SF4">
    <property type="entry name" value="BUTANOATE--COA LIGASE AAE1-RELATED"/>
    <property type="match status" value="1"/>
</dbReference>
<dbReference type="EMBL" id="CP019893">
    <property type="protein sequence ID" value="ARS90751.1"/>
    <property type="molecule type" value="Genomic_DNA"/>
</dbReference>
<dbReference type="InterPro" id="IPR045851">
    <property type="entry name" value="AMP-bd_C_sf"/>
</dbReference>
<keyword evidence="4" id="KW-0443">Lipid metabolism</keyword>
<evidence type="ECO:0000313" key="9">
    <source>
        <dbReference type="Proteomes" id="UP000250088"/>
    </source>
</evidence>
<dbReference type="FunFam" id="3.30.300.30:FF:000008">
    <property type="entry name" value="2,3-dihydroxybenzoate-AMP ligase"/>
    <property type="match status" value="1"/>
</dbReference>
<dbReference type="InterPro" id="IPR025110">
    <property type="entry name" value="AMP-bd_C"/>
</dbReference>
<dbReference type="Gene3D" id="3.40.50.12780">
    <property type="entry name" value="N-terminal domain of ligase-like"/>
    <property type="match status" value="1"/>
</dbReference>
<dbReference type="AlphaFoldDB" id="A0A2Z2HU41"/>
<dbReference type="PANTHER" id="PTHR43859">
    <property type="entry name" value="ACYL-ACTIVATING ENZYME"/>
    <property type="match status" value="1"/>
</dbReference>
<keyword evidence="3" id="KW-0276">Fatty acid metabolism</keyword>
<dbReference type="Proteomes" id="UP000250088">
    <property type="component" value="Chromosome"/>
</dbReference>
<dbReference type="GO" id="GO:0016874">
    <property type="term" value="F:ligase activity"/>
    <property type="evidence" value="ECO:0007669"/>
    <property type="project" value="UniProtKB-KW"/>
</dbReference>
<dbReference type="SUPFAM" id="SSF56801">
    <property type="entry name" value="Acetyl-CoA synthetase-like"/>
    <property type="match status" value="1"/>
</dbReference>
<dbReference type="NCBIfam" id="NF004837">
    <property type="entry name" value="PRK06187.1"/>
    <property type="match status" value="1"/>
</dbReference>
<dbReference type="Pfam" id="PF13193">
    <property type="entry name" value="AMP-binding_C"/>
    <property type="match status" value="1"/>
</dbReference>
<evidence type="ECO:0000259" key="6">
    <source>
        <dbReference type="Pfam" id="PF00501"/>
    </source>
</evidence>
<evidence type="ECO:0000313" key="8">
    <source>
        <dbReference type="EMBL" id="ARS90751.1"/>
    </source>
</evidence>
<evidence type="ECO:0000256" key="3">
    <source>
        <dbReference type="ARBA" id="ARBA00022832"/>
    </source>
</evidence>
<evidence type="ECO:0000256" key="5">
    <source>
        <dbReference type="SAM" id="MobiDB-lite"/>
    </source>
</evidence>
<dbReference type="Pfam" id="PF00501">
    <property type="entry name" value="AMP-binding"/>
    <property type="match status" value="1"/>
</dbReference>
<gene>
    <name evidence="8" type="ORF">B1756_14140</name>
</gene>
<dbReference type="OrthoDB" id="193284at2157"/>
<organism evidence="8 9">
    <name type="scientific">Natrarchaeobaculum aegyptiacum</name>
    <dbReference type="NCBI Taxonomy" id="745377"/>
    <lineage>
        <taxon>Archaea</taxon>
        <taxon>Methanobacteriati</taxon>
        <taxon>Methanobacteriota</taxon>
        <taxon>Stenosarchaea group</taxon>
        <taxon>Halobacteria</taxon>
        <taxon>Halobacteriales</taxon>
        <taxon>Natrialbaceae</taxon>
        <taxon>Natrarchaeobaculum</taxon>
    </lineage>
</organism>
<dbReference type="KEGG" id="naj:B1756_14140"/>
<dbReference type="CDD" id="cd12119">
    <property type="entry name" value="ttLC_FACS_AlkK_like"/>
    <property type="match status" value="1"/>
</dbReference>
<keyword evidence="2 8" id="KW-0436">Ligase</keyword>
<comment type="similarity">
    <text evidence="1">Belongs to the ATP-dependent AMP-binding enzyme family.</text>
</comment>
<keyword evidence="9" id="KW-1185">Reference proteome</keyword>
<evidence type="ECO:0000259" key="7">
    <source>
        <dbReference type="Pfam" id="PF13193"/>
    </source>
</evidence>
<dbReference type="GO" id="GO:0006631">
    <property type="term" value="P:fatty acid metabolic process"/>
    <property type="evidence" value="ECO:0007669"/>
    <property type="project" value="UniProtKB-KW"/>
</dbReference>
<feature type="compositionally biased region" description="Basic and acidic residues" evidence="5">
    <location>
        <begin position="549"/>
        <end position="560"/>
    </location>
</feature>
<evidence type="ECO:0000256" key="2">
    <source>
        <dbReference type="ARBA" id="ARBA00022598"/>
    </source>
</evidence>
<dbReference type="Gene3D" id="3.30.300.30">
    <property type="match status" value="1"/>
</dbReference>
<proteinExistence type="inferred from homology"/>
<dbReference type="InterPro" id="IPR042099">
    <property type="entry name" value="ANL_N_sf"/>
</dbReference>
<feature type="region of interest" description="Disordered" evidence="5">
    <location>
        <begin position="536"/>
        <end position="560"/>
    </location>
</feature>
<sequence length="560" mass="62375">MMRVQLTLDKLLERAVDLFPERELVTKLPDGSVHRYTYADAYGRICQLAHALDGLELEAGARVGVVATNHYRHFELYFGPACSGRSIHMCNMRLPDHHFVHTIEDADDEVLFVDPWLLEKVEANADDLESVEQFVVLGEEVPETDLEPVVAYEDLLEGHPTEYEWPDVDETAEYGMCHTSGTTGLPKGVPYTHRAMYLHSIMCGHTDANGIGESDVVLPVVPMFHANGWGLPYAATFVGAKQVFPSVHTDPEAIATLIDEEEVTFSAAVPTIWLEMAEFLDENPDVDISNIERLTVGGSAPPESLIRKYDEEYDAPIIQGWGMTETSPLGTLSTLRKEVAELPAEERDEYRAMAGFPVPGMQVRIVDDDGDEVPRDGETMGELQVRSPWVTDRYHDRPDETEASVTEDGYLKTGDVAVRNELGYVDVVDRDTDMIKSGGEWISSVQLENELMAHEDVAEASVVAVDHERWQERPLAVVVPTDGASPTADDLEDHLAETFPSWWLPDAYEVIEEIPKTSTGKFDKKRLRDRFDVVLEAESDAEAPPEAEPSSHDDADAPEL</sequence>
<feature type="domain" description="AMP-binding enzyme C-terminal" evidence="7">
    <location>
        <begin position="447"/>
        <end position="521"/>
    </location>
</feature>
<protein>
    <submittedName>
        <fullName evidence="8">Fatty-acid--CoA ligase</fullName>
    </submittedName>
</protein>
<feature type="compositionally biased region" description="Acidic residues" evidence="5">
    <location>
        <begin position="536"/>
        <end position="545"/>
    </location>
</feature>
<evidence type="ECO:0000256" key="4">
    <source>
        <dbReference type="ARBA" id="ARBA00023098"/>
    </source>
</evidence>
<evidence type="ECO:0000256" key="1">
    <source>
        <dbReference type="ARBA" id="ARBA00006432"/>
    </source>
</evidence>